<evidence type="ECO:0000259" key="1">
    <source>
        <dbReference type="Pfam" id="PF13966"/>
    </source>
</evidence>
<evidence type="ECO:0000313" key="2">
    <source>
        <dbReference type="EMBL" id="CAI0468584.1"/>
    </source>
</evidence>
<sequence length="198" mass="23485">MYQALNQERFPGSDSFPFRTVWRSEVPMKVKAFLWLVTHERILTHDNLKRRGWNLASRCALCNSEEENIDHLFRHCSFSSKIWSILQLMIEFHGPFPDRFVLLIRCWSRCSQTQWKNDFASGLLHAFSWEIWKERNARIFHDKSSHWRVILHKICRVLLSWVRAAGILNDDRRTEWLALMHQCCPLPFVGNSSLEAGS</sequence>
<feature type="domain" description="Reverse transcriptase zinc-binding" evidence="1">
    <location>
        <begin position="2"/>
        <end position="83"/>
    </location>
</feature>
<evidence type="ECO:0000313" key="3">
    <source>
        <dbReference type="Proteomes" id="UP001154282"/>
    </source>
</evidence>
<dbReference type="Proteomes" id="UP001154282">
    <property type="component" value="Unassembled WGS sequence"/>
</dbReference>
<dbReference type="Pfam" id="PF13966">
    <property type="entry name" value="zf-RVT"/>
    <property type="match status" value="1"/>
</dbReference>
<dbReference type="InterPro" id="IPR026960">
    <property type="entry name" value="RVT-Znf"/>
</dbReference>
<protein>
    <recommendedName>
        <fullName evidence="1">Reverse transcriptase zinc-binding domain-containing protein</fullName>
    </recommendedName>
</protein>
<organism evidence="2 3">
    <name type="scientific">Linum tenue</name>
    <dbReference type="NCBI Taxonomy" id="586396"/>
    <lineage>
        <taxon>Eukaryota</taxon>
        <taxon>Viridiplantae</taxon>
        <taxon>Streptophyta</taxon>
        <taxon>Embryophyta</taxon>
        <taxon>Tracheophyta</taxon>
        <taxon>Spermatophyta</taxon>
        <taxon>Magnoliopsida</taxon>
        <taxon>eudicotyledons</taxon>
        <taxon>Gunneridae</taxon>
        <taxon>Pentapetalae</taxon>
        <taxon>rosids</taxon>
        <taxon>fabids</taxon>
        <taxon>Malpighiales</taxon>
        <taxon>Linaceae</taxon>
        <taxon>Linum</taxon>
    </lineage>
</organism>
<dbReference type="PANTHER" id="PTHR33116">
    <property type="entry name" value="REVERSE TRANSCRIPTASE ZINC-BINDING DOMAIN-CONTAINING PROTEIN-RELATED-RELATED"/>
    <property type="match status" value="1"/>
</dbReference>
<accession>A0AAV0PC60</accession>
<keyword evidence="3" id="KW-1185">Reference proteome</keyword>
<gene>
    <name evidence="2" type="ORF">LITE_LOCUS37855</name>
</gene>
<dbReference type="PANTHER" id="PTHR33116:SF78">
    <property type="entry name" value="OS12G0587133 PROTEIN"/>
    <property type="match status" value="1"/>
</dbReference>
<dbReference type="EMBL" id="CAMGYJ010000008">
    <property type="protein sequence ID" value="CAI0468584.1"/>
    <property type="molecule type" value="Genomic_DNA"/>
</dbReference>
<name>A0AAV0PC60_9ROSI</name>
<comment type="caution">
    <text evidence="2">The sequence shown here is derived from an EMBL/GenBank/DDBJ whole genome shotgun (WGS) entry which is preliminary data.</text>
</comment>
<dbReference type="AlphaFoldDB" id="A0AAV0PC60"/>
<proteinExistence type="predicted"/>
<reference evidence="2" key="1">
    <citation type="submission" date="2022-08" db="EMBL/GenBank/DDBJ databases">
        <authorList>
            <person name="Gutierrez-Valencia J."/>
        </authorList>
    </citation>
    <scope>NUCLEOTIDE SEQUENCE</scope>
</reference>